<feature type="compositionally biased region" description="Basic and acidic residues" evidence="2">
    <location>
        <begin position="116"/>
        <end position="127"/>
    </location>
</feature>
<feature type="compositionally biased region" description="Basic residues" evidence="2">
    <location>
        <begin position="128"/>
        <end position="138"/>
    </location>
</feature>
<feature type="compositionally biased region" description="Basic and acidic residues" evidence="2">
    <location>
        <begin position="12"/>
        <end position="45"/>
    </location>
</feature>
<gene>
    <name evidence="3" type="ORF">HY29_16060</name>
</gene>
<dbReference type="Proteomes" id="UP000027037">
    <property type="component" value="Unassembled WGS sequence"/>
</dbReference>
<keyword evidence="4" id="KW-1185">Reference proteome</keyword>
<accession>A0A062U623</accession>
<keyword evidence="1" id="KW-0175">Coiled coil</keyword>
<evidence type="ECO:0000313" key="3">
    <source>
        <dbReference type="EMBL" id="KCZ53722.1"/>
    </source>
</evidence>
<dbReference type="STRING" id="1280946.HY29_16060"/>
<dbReference type="eggNOG" id="ENOG5033M6D">
    <property type="taxonomic scope" value="Bacteria"/>
</dbReference>
<feature type="compositionally biased region" description="Basic residues" evidence="2">
    <location>
        <begin position="1"/>
        <end position="11"/>
    </location>
</feature>
<evidence type="ECO:0000313" key="4">
    <source>
        <dbReference type="Proteomes" id="UP000027037"/>
    </source>
</evidence>
<dbReference type="AlphaFoldDB" id="A0A062U623"/>
<sequence length="138" mass="16354">MTIQRAIKKGRLSADRDEQGAYRIDPAELHRVFPKDARSKPEQGKSNKASQEPSQSESLLRREIEIRDEKLDLIEKERRREREQLETTIEDLRKRLDTEAAERQRLTLLITDQREKEERQIAEETSQKKRGLFGWKKG</sequence>
<proteinExistence type="predicted"/>
<protein>
    <recommendedName>
        <fullName evidence="5">Entry exclusion 1 domain-containing protein</fullName>
    </recommendedName>
</protein>
<reference evidence="3 4" key="1">
    <citation type="journal article" date="2014" name="Antonie Van Leeuwenhoek">
        <title>Hyphomonas beringensis sp. nov. and Hyphomonas chukchiensis sp. nov., isolated from surface seawater of the Bering Sea and Chukchi Sea.</title>
        <authorList>
            <person name="Li C."/>
            <person name="Lai Q."/>
            <person name="Li G."/>
            <person name="Dong C."/>
            <person name="Wang J."/>
            <person name="Liao Y."/>
            <person name="Shao Z."/>
        </authorList>
    </citation>
    <scope>NUCLEOTIDE SEQUENCE [LARGE SCALE GENOMIC DNA]</scope>
    <source>
        <strain evidence="3 4">25B14_1</strain>
    </source>
</reference>
<name>A0A062U623_9PROT</name>
<comment type="caution">
    <text evidence="3">The sequence shown here is derived from an EMBL/GenBank/DDBJ whole genome shotgun (WGS) entry which is preliminary data.</text>
</comment>
<feature type="compositionally biased region" description="Polar residues" evidence="2">
    <location>
        <begin position="46"/>
        <end position="58"/>
    </location>
</feature>
<dbReference type="EMBL" id="AWFF01000046">
    <property type="protein sequence ID" value="KCZ53722.1"/>
    <property type="molecule type" value="Genomic_DNA"/>
</dbReference>
<feature type="region of interest" description="Disordered" evidence="2">
    <location>
        <begin position="1"/>
        <end position="62"/>
    </location>
</feature>
<feature type="region of interest" description="Disordered" evidence="2">
    <location>
        <begin position="116"/>
        <end position="138"/>
    </location>
</feature>
<evidence type="ECO:0000256" key="2">
    <source>
        <dbReference type="SAM" id="MobiDB-lite"/>
    </source>
</evidence>
<organism evidence="3 4">
    <name type="scientific">Hyphomonas beringensis</name>
    <dbReference type="NCBI Taxonomy" id="1280946"/>
    <lineage>
        <taxon>Bacteria</taxon>
        <taxon>Pseudomonadati</taxon>
        <taxon>Pseudomonadota</taxon>
        <taxon>Alphaproteobacteria</taxon>
        <taxon>Hyphomonadales</taxon>
        <taxon>Hyphomonadaceae</taxon>
        <taxon>Hyphomonas</taxon>
    </lineage>
</organism>
<evidence type="ECO:0000256" key="1">
    <source>
        <dbReference type="SAM" id="Coils"/>
    </source>
</evidence>
<feature type="coiled-coil region" evidence="1">
    <location>
        <begin position="66"/>
        <end position="109"/>
    </location>
</feature>
<dbReference type="PATRIC" id="fig|1280946.3.peg.2378"/>
<evidence type="ECO:0008006" key="5">
    <source>
        <dbReference type="Google" id="ProtNLM"/>
    </source>
</evidence>